<keyword evidence="1" id="KW-0472">Membrane</keyword>
<organism evidence="2 3">
    <name type="scientific">Lactobacillus intestinalis</name>
    <dbReference type="NCBI Taxonomy" id="151781"/>
    <lineage>
        <taxon>Bacteria</taxon>
        <taxon>Bacillati</taxon>
        <taxon>Bacillota</taxon>
        <taxon>Bacilli</taxon>
        <taxon>Lactobacillales</taxon>
        <taxon>Lactobacillaceae</taxon>
        <taxon>Lactobacillus</taxon>
    </lineage>
</organism>
<reference evidence="2 3" key="1">
    <citation type="submission" date="2019-04" db="EMBL/GenBank/DDBJ databases">
        <title>Microbes associate with the intestines of laboratory mice.</title>
        <authorList>
            <person name="Navarre W."/>
            <person name="Wong E."/>
            <person name="Huang K."/>
            <person name="Tropini C."/>
            <person name="Ng K."/>
            <person name="Yu B."/>
        </authorList>
    </citation>
    <scope>NUCLEOTIDE SEQUENCE [LARGE SCALE GENOMIC DNA]</scope>
    <source>
        <strain evidence="2 3">NM61_E11</strain>
    </source>
</reference>
<comment type="caution">
    <text evidence="2">The sequence shown here is derived from an EMBL/GenBank/DDBJ whole genome shotgun (WGS) entry which is preliminary data.</text>
</comment>
<dbReference type="EMBL" id="SRYV01000001">
    <property type="protein sequence ID" value="TGY17774.1"/>
    <property type="molecule type" value="Genomic_DNA"/>
</dbReference>
<dbReference type="GeneID" id="75116747"/>
<gene>
    <name evidence="2" type="ORF">E5351_01290</name>
</gene>
<evidence type="ECO:0000313" key="2">
    <source>
        <dbReference type="EMBL" id="TGY17774.1"/>
    </source>
</evidence>
<proteinExistence type="predicted"/>
<protein>
    <submittedName>
        <fullName evidence="2">Uncharacterized protein</fullName>
    </submittedName>
</protein>
<feature type="transmembrane region" description="Helical" evidence="1">
    <location>
        <begin position="88"/>
        <end position="107"/>
    </location>
</feature>
<dbReference type="AlphaFoldDB" id="A0A4S2BUE3"/>
<keyword evidence="1" id="KW-1133">Transmembrane helix</keyword>
<accession>A0A4S2BUE3</accession>
<dbReference type="RefSeq" id="WP_004042858.1">
    <property type="nucleotide sequence ID" value="NZ_AQFR02000003.1"/>
</dbReference>
<dbReference type="Proteomes" id="UP000309117">
    <property type="component" value="Unassembled WGS sequence"/>
</dbReference>
<sequence length="109" mass="12762">MTEKRSEYQKKQRKSSQKSVFDKVRSAFVDDNEPKDNNVDVVPGFKRDKTDEKLERRSLKGNGEPIFSPKEEKRTFNEEKGLRLKKRLNSAILIVFILIILVLLALFHL</sequence>
<evidence type="ECO:0000256" key="1">
    <source>
        <dbReference type="SAM" id="Phobius"/>
    </source>
</evidence>
<evidence type="ECO:0000313" key="3">
    <source>
        <dbReference type="Proteomes" id="UP000309117"/>
    </source>
</evidence>
<keyword evidence="1" id="KW-0812">Transmembrane</keyword>
<name>A0A4S2BUE3_9LACO</name>